<reference evidence="2" key="1">
    <citation type="submission" date="2016-11" db="UniProtKB">
        <authorList>
            <consortium name="WormBaseParasite"/>
        </authorList>
    </citation>
    <scope>IDENTIFICATION</scope>
</reference>
<evidence type="ECO:0000313" key="2">
    <source>
        <dbReference type="WBParaSite" id="Csp11.Scaffold629.g14978.t1"/>
    </source>
</evidence>
<keyword evidence="1" id="KW-1185">Reference proteome</keyword>
<protein>
    <submittedName>
        <fullName evidence="2">Ovule protein</fullName>
    </submittedName>
</protein>
<accession>A0A1I7U580</accession>
<name>A0A1I7U580_9PELO</name>
<sequence>MDFPPLPLLSDPLLILPTSRTTIFNHHHAISSRLDLLPHPILHLIPSGNEEKSQRNIESNGIALQKMVPCRNASPKFNEYDDSRKQGSPPIDAIHVGKRSRQKILGKVGFMG</sequence>
<organism evidence="1 2">
    <name type="scientific">Caenorhabditis tropicalis</name>
    <dbReference type="NCBI Taxonomy" id="1561998"/>
    <lineage>
        <taxon>Eukaryota</taxon>
        <taxon>Metazoa</taxon>
        <taxon>Ecdysozoa</taxon>
        <taxon>Nematoda</taxon>
        <taxon>Chromadorea</taxon>
        <taxon>Rhabditida</taxon>
        <taxon>Rhabditina</taxon>
        <taxon>Rhabditomorpha</taxon>
        <taxon>Rhabditoidea</taxon>
        <taxon>Rhabditidae</taxon>
        <taxon>Peloderinae</taxon>
        <taxon>Caenorhabditis</taxon>
    </lineage>
</organism>
<evidence type="ECO:0000313" key="1">
    <source>
        <dbReference type="Proteomes" id="UP000095282"/>
    </source>
</evidence>
<dbReference type="AlphaFoldDB" id="A0A1I7U580"/>
<dbReference type="WBParaSite" id="Csp11.Scaffold629.g14978.t1">
    <property type="protein sequence ID" value="Csp11.Scaffold629.g14978.t1"/>
    <property type="gene ID" value="Csp11.Scaffold629.g14978"/>
</dbReference>
<proteinExistence type="predicted"/>
<dbReference type="Proteomes" id="UP000095282">
    <property type="component" value="Unplaced"/>
</dbReference>